<protein>
    <submittedName>
        <fullName evidence="1">Uncharacterized protein</fullName>
    </submittedName>
</protein>
<gene>
    <name evidence="1" type="ORF">ACFFUT_09795</name>
</gene>
<evidence type="ECO:0000313" key="1">
    <source>
        <dbReference type="EMBL" id="MFB9232073.1"/>
    </source>
</evidence>
<proteinExistence type="predicted"/>
<organism evidence="1 2">
    <name type="scientific">Pseudohalocynthiibacter aestuariivivens</name>
    <dbReference type="NCBI Taxonomy" id="1591409"/>
    <lineage>
        <taxon>Bacteria</taxon>
        <taxon>Pseudomonadati</taxon>
        <taxon>Pseudomonadota</taxon>
        <taxon>Alphaproteobacteria</taxon>
        <taxon>Rhodobacterales</taxon>
        <taxon>Paracoccaceae</taxon>
        <taxon>Pseudohalocynthiibacter</taxon>
    </lineage>
</organism>
<comment type="caution">
    <text evidence="1">The sequence shown here is derived from an EMBL/GenBank/DDBJ whole genome shotgun (WGS) entry which is preliminary data.</text>
</comment>
<dbReference type="Proteomes" id="UP001589683">
    <property type="component" value="Unassembled WGS sequence"/>
</dbReference>
<evidence type="ECO:0000313" key="2">
    <source>
        <dbReference type="Proteomes" id="UP001589683"/>
    </source>
</evidence>
<name>A0ABV5JH47_9RHOB</name>
<keyword evidence="2" id="KW-1185">Reference proteome</keyword>
<accession>A0ABV5JH47</accession>
<dbReference type="RefSeq" id="WP_213890043.1">
    <property type="nucleotide sequence ID" value="NZ_JAGFNU010000008.1"/>
</dbReference>
<dbReference type="EMBL" id="JBHMEA010000038">
    <property type="protein sequence ID" value="MFB9232073.1"/>
    <property type="molecule type" value="Genomic_DNA"/>
</dbReference>
<sequence length="88" mass="9820">MFERRTEFWERGAFFLERRYKLRAGGVHAASACDLGLSVNTAAGNWHWDDDSASDIDAQIVLRNPASGTYDSWVGTIGSENRDAVLQI</sequence>
<reference evidence="1 2" key="1">
    <citation type="submission" date="2024-09" db="EMBL/GenBank/DDBJ databases">
        <authorList>
            <person name="Sun Q."/>
            <person name="Mori K."/>
        </authorList>
    </citation>
    <scope>NUCLEOTIDE SEQUENCE [LARGE SCALE GENOMIC DNA]</scope>
    <source>
        <strain evidence="1 2">CECT 8726</strain>
    </source>
</reference>